<name>K4JSR6_9CAUD</name>
<reference evidence="1 2" key="1">
    <citation type="journal article" date="2012" name="BMC Genomics">
        <title>The Caulobacter crescentus phage phiCbK: genomics of a canonical phage.</title>
        <authorList>
            <person name="Gill J.J."/>
            <person name="Berry J.D."/>
            <person name="Russell W.K."/>
            <person name="Lessor L."/>
            <person name="Escobar Garcia D.A."/>
            <person name="Hernandez D."/>
            <person name="Kane A."/>
            <person name="Keene J."/>
            <person name="Maddox M."/>
            <person name="Martin R."/>
            <person name="Mohan S."/>
            <person name="Thorn A.M."/>
            <person name="Russell D.H."/>
            <person name="Young R."/>
        </authorList>
    </citation>
    <scope>NUCLEOTIDE SEQUENCE [LARGE SCALE GENOMIC DNA]</scope>
</reference>
<dbReference type="KEGG" id="vg:13996102"/>
<accession>K4JSR6</accession>
<dbReference type="Proteomes" id="UP000000461">
    <property type="component" value="Segment"/>
</dbReference>
<proteinExistence type="predicted"/>
<gene>
    <name evidence="1" type="ORF">CcrRogue_gp321</name>
</gene>
<evidence type="ECO:0000313" key="1">
    <source>
        <dbReference type="EMBL" id="AFU86803.1"/>
    </source>
</evidence>
<dbReference type="EMBL" id="JX100814">
    <property type="protein sequence ID" value="AFU86803.1"/>
    <property type="molecule type" value="Genomic_DNA"/>
</dbReference>
<sequence length="137" mass="15852">MKRKIKVPRYTQFERAYRALLILSQDYADQPCDGFPGRVTLERREFGRWVFLWDNLPMWVNNDAGMVLVARAEFGKPIAHFTTKTVRTMILASRGTVRAYDGDAYSTRQPLGLLLPEAWDQQARVICYRVLPLSVTL</sequence>
<keyword evidence="2" id="KW-1185">Reference proteome</keyword>
<protein>
    <submittedName>
        <fullName evidence="1">Uncharacterized protein</fullName>
    </submittedName>
</protein>
<organism evidence="1 2">
    <name type="scientific">Caulobacter phage CcrRogue</name>
    <dbReference type="NCBI Taxonomy" id="2927986"/>
    <lineage>
        <taxon>Viruses</taxon>
        <taxon>Duplodnaviria</taxon>
        <taxon>Heunggongvirae</taxon>
        <taxon>Uroviricota</taxon>
        <taxon>Caudoviricetes</taxon>
        <taxon>Jeanschmidtviridae</taxon>
        <taxon>Poindextervirus</taxon>
        <taxon>Poindextervirus rogue</taxon>
    </lineage>
</organism>
<evidence type="ECO:0000313" key="2">
    <source>
        <dbReference type="Proteomes" id="UP000000461"/>
    </source>
</evidence>